<dbReference type="PANTHER" id="PTHR43883">
    <property type="entry name" value="SLR0207 PROTEIN"/>
    <property type="match status" value="1"/>
</dbReference>
<dbReference type="PANTHER" id="PTHR43883:SF1">
    <property type="entry name" value="GLUCONOKINASE"/>
    <property type="match status" value="1"/>
</dbReference>
<dbReference type="Proteomes" id="UP000238823">
    <property type="component" value="Unassembled WGS sequence"/>
</dbReference>
<dbReference type="InterPro" id="IPR027417">
    <property type="entry name" value="P-loop_NTPase"/>
</dbReference>
<sequence>MQLEALIKALSQPQAYPWHDSDVAVEVIQTHISVVFLVGREVFKIHKPVDFGFLDFTTLEDRRRDCEAEVEVNQELAPGVYRGLVAVVRRDGVVQIDRAPEQAQTEVLEWAVWMRRLPESATFASLLARGELGRPQLWGLAAVLVGFFRDGAARAAANPDLAKLGDLETVLENMHENFAQLDSMLDVAHEFGQPEPIDRDLLARLRAATEAQLARVSPLIRARYEAGATRDTHGDLRLDHVYSLAHASREDADLIDDALLDAVRGRELLIIDRIEFNERFRWSDPIADVAFLIMDLQARGAWQLARCFADDFISASGDGDDVDRLLPFYAGYRATVRAKVAAMAASEPELGDEARDQARAKAEARARLALVELSKPSARPCMVLVAGLPGTGKSMLARALRETAGFVWIRADEVRKRLAGLNPFSSQRGEVNQGIYTREWSDRTYAACLERAAEVCLAGGRALVDATFVAAERREMFVQAAIGWGVPVHMLIMSAPAELIRERLEARSGDPSDADWDVYQALREKWAPVNPLLCRFNTIDASGPPRTMLSESMRALSKVGLV</sequence>
<organism evidence="1 2">
    <name type="scientific">Enhygromyxa salina</name>
    <dbReference type="NCBI Taxonomy" id="215803"/>
    <lineage>
        <taxon>Bacteria</taxon>
        <taxon>Pseudomonadati</taxon>
        <taxon>Myxococcota</taxon>
        <taxon>Polyangia</taxon>
        <taxon>Nannocystales</taxon>
        <taxon>Nannocystaceae</taxon>
        <taxon>Enhygromyxa</taxon>
    </lineage>
</organism>
<dbReference type="RefSeq" id="WP_106090404.1">
    <property type="nucleotide sequence ID" value="NZ_PVNL01000064.1"/>
</dbReference>
<proteinExistence type="predicted"/>
<accession>A0A2S9YP64</accession>
<dbReference type="SUPFAM" id="SSF52540">
    <property type="entry name" value="P-loop containing nucleoside triphosphate hydrolases"/>
    <property type="match status" value="1"/>
</dbReference>
<dbReference type="SUPFAM" id="SSF56112">
    <property type="entry name" value="Protein kinase-like (PK-like)"/>
    <property type="match status" value="1"/>
</dbReference>
<evidence type="ECO:0000313" key="1">
    <source>
        <dbReference type="EMBL" id="PRQ06876.1"/>
    </source>
</evidence>
<comment type="caution">
    <text evidence="1">The sequence shown here is derived from an EMBL/GenBank/DDBJ whole genome shotgun (WGS) entry which is preliminary data.</text>
</comment>
<dbReference type="InterPro" id="IPR011009">
    <property type="entry name" value="Kinase-like_dom_sf"/>
</dbReference>
<dbReference type="EMBL" id="PVNL01000064">
    <property type="protein sequence ID" value="PRQ06876.1"/>
    <property type="molecule type" value="Genomic_DNA"/>
</dbReference>
<dbReference type="OrthoDB" id="9810277at2"/>
<dbReference type="AlphaFoldDB" id="A0A2S9YP64"/>
<dbReference type="InterPro" id="IPR052732">
    <property type="entry name" value="Cell-binding_unc_protein"/>
</dbReference>
<protein>
    <submittedName>
        <fullName evidence="1">Zeta toxin</fullName>
    </submittedName>
</protein>
<reference evidence="1 2" key="1">
    <citation type="submission" date="2018-03" db="EMBL/GenBank/DDBJ databases">
        <title>Draft Genome Sequences of the Obligatory Marine Myxobacteria Enhygromyxa salina SWB007.</title>
        <authorList>
            <person name="Poehlein A."/>
            <person name="Moghaddam J.A."/>
            <person name="Harms H."/>
            <person name="Alanjari M."/>
            <person name="Koenig G.M."/>
            <person name="Daniel R."/>
            <person name="Schaeberle T.F."/>
        </authorList>
    </citation>
    <scope>NUCLEOTIDE SEQUENCE [LARGE SCALE GENOMIC DNA]</scope>
    <source>
        <strain evidence="1 2">SWB007</strain>
    </source>
</reference>
<gene>
    <name evidence="1" type="ORF">ENSA7_34140</name>
</gene>
<dbReference type="Gene3D" id="3.40.50.300">
    <property type="entry name" value="P-loop containing nucleotide triphosphate hydrolases"/>
    <property type="match status" value="1"/>
</dbReference>
<dbReference type="Pfam" id="PF13671">
    <property type="entry name" value="AAA_33"/>
    <property type="match status" value="1"/>
</dbReference>
<evidence type="ECO:0000313" key="2">
    <source>
        <dbReference type="Proteomes" id="UP000238823"/>
    </source>
</evidence>
<name>A0A2S9YP64_9BACT</name>